<dbReference type="Proteomes" id="UP001055955">
    <property type="component" value="Chromosome"/>
</dbReference>
<feature type="region of interest" description="Disordered" evidence="1">
    <location>
        <begin position="28"/>
        <end position="49"/>
    </location>
</feature>
<reference evidence="2 3" key="1">
    <citation type="journal article" date="2022" name="Nat. Microbiol.">
        <title>The microbiome of a bacterivorous marine choanoflagellate contains a resource-demanding obligate bacterial associate.</title>
        <authorList>
            <person name="Needham D.M."/>
            <person name="Poirier C."/>
            <person name="Bachy C."/>
            <person name="George E.E."/>
            <person name="Wilken S."/>
            <person name="Yung C.C.M."/>
            <person name="Limardo A.J."/>
            <person name="Morando M."/>
            <person name="Sudek L."/>
            <person name="Malmstrom R.R."/>
            <person name="Keeling P.J."/>
            <person name="Santoro A.E."/>
            <person name="Worden A.Z."/>
        </authorList>
    </citation>
    <scope>NUCLEOTIDE SEQUENCE [LARGE SCALE GENOMIC DNA]</scope>
    <source>
        <strain evidence="2 3">Comchoano-1</strain>
    </source>
</reference>
<evidence type="ECO:0000313" key="2">
    <source>
        <dbReference type="EMBL" id="UTC24980.1"/>
    </source>
</evidence>
<proteinExistence type="predicted"/>
<sequence>MKERRDDPKFIDACKTLEAYSERKSISSNRDAVQCDHNETVSPSPEGPRSRFFCSLQSPPCFGYEGVR</sequence>
<evidence type="ECO:0000256" key="1">
    <source>
        <dbReference type="SAM" id="MobiDB-lite"/>
    </source>
</evidence>
<dbReference type="EMBL" id="CP092900">
    <property type="protein sequence ID" value="UTC24980.1"/>
    <property type="molecule type" value="Genomic_DNA"/>
</dbReference>
<gene>
    <name evidence="2" type="ORF">MMH89_02325</name>
</gene>
<keyword evidence="3" id="KW-1185">Reference proteome</keyword>
<accession>A0ABY5DLK6</accession>
<evidence type="ECO:0000313" key="3">
    <source>
        <dbReference type="Proteomes" id="UP001055955"/>
    </source>
</evidence>
<name>A0ABY5DLK6_9GAMM</name>
<dbReference type="RefSeq" id="WP_258568769.1">
    <property type="nucleotide sequence ID" value="NZ_CP092900.1"/>
</dbReference>
<protein>
    <submittedName>
        <fullName evidence="2">Uncharacterized protein</fullName>
    </submittedName>
</protein>
<organism evidence="2 3">
    <name type="scientific">Candidatus Comchoanobacter bicostacola</name>
    <dbReference type="NCBI Taxonomy" id="2919598"/>
    <lineage>
        <taxon>Bacteria</taxon>
        <taxon>Pseudomonadati</taxon>
        <taxon>Pseudomonadota</taxon>
        <taxon>Gammaproteobacteria</taxon>
        <taxon>Candidatus Comchoanobacterales</taxon>
        <taxon>Candidatus Comchoanobacteraceae</taxon>
        <taxon>Candidatus Comchoanobacter</taxon>
    </lineage>
</organism>